<dbReference type="AlphaFoldDB" id="A0A0B7F9Y7"/>
<gene>
    <name evidence="1" type="ORF">RSOLAG1IB_11455</name>
</gene>
<dbReference type="EMBL" id="LN679231">
    <property type="protein sequence ID" value="CEL53719.1"/>
    <property type="molecule type" value="Genomic_DNA"/>
</dbReference>
<reference evidence="1 2" key="1">
    <citation type="submission" date="2014-11" db="EMBL/GenBank/DDBJ databases">
        <authorList>
            <person name="Wibberg Daniel"/>
        </authorList>
    </citation>
    <scope>NUCLEOTIDE SEQUENCE [LARGE SCALE GENOMIC DNA]</scope>
    <source>
        <strain evidence="1">Rhizoctonia solani AG1-IB 7/3/14</strain>
    </source>
</reference>
<accession>A0A0B7F9Y7</accession>
<proteinExistence type="predicted"/>
<protein>
    <submittedName>
        <fullName evidence="1">Uncharacterized protein</fullName>
    </submittedName>
</protein>
<keyword evidence="2" id="KW-1185">Reference proteome</keyword>
<dbReference type="Proteomes" id="UP000059188">
    <property type="component" value="Unassembled WGS sequence"/>
</dbReference>
<organism evidence="1 2">
    <name type="scientific">Thanatephorus cucumeris (strain AG1-IB / isolate 7/3/14)</name>
    <name type="common">Lettuce bottom rot fungus</name>
    <name type="synonym">Rhizoctonia solani</name>
    <dbReference type="NCBI Taxonomy" id="1108050"/>
    <lineage>
        <taxon>Eukaryota</taxon>
        <taxon>Fungi</taxon>
        <taxon>Dikarya</taxon>
        <taxon>Basidiomycota</taxon>
        <taxon>Agaricomycotina</taxon>
        <taxon>Agaricomycetes</taxon>
        <taxon>Cantharellales</taxon>
        <taxon>Ceratobasidiaceae</taxon>
        <taxon>Rhizoctonia</taxon>
        <taxon>Rhizoctonia solani AG-1</taxon>
    </lineage>
</organism>
<evidence type="ECO:0000313" key="2">
    <source>
        <dbReference type="Proteomes" id="UP000059188"/>
    </source>
</evidence>
<sequence>MSGIESRLSLVKKSTTLRDVSTETRLGSGMAPFSQLCSGSRRMGDWVKPEINANHRQWPSKRNHIRQR</sequence>
<evidence type="ECO:0000313" key="1">
    <source>
        <dbReference type="EMBL" id="CEL53719.1"/>
    </source>
</evidence>
<name>A0A0B7F9Y7_THACB</name>